<reference evidence="1" key="1">
    <citation type="journal article" date="2021" name="Nat. Commun.">
        <title>Genetic determinants of endophytism in the Arabidopsis root mycobiome.</title>
        <authorList>
            <person name="Mesny F."/>
            <person name="Miyauchi S."/>
            <person name="Thiergart T."/>
            <person name="Pickel B."/>
            <person name="Atanasova L."/>
            <person name="Karlsson M."/>
            <person name="Huettel B."/>
            <person name="Barry K.W."/>
            <person name="Haridas S."/>
            <person name="Chen C."/>
            <person name="Bauer D."/>
            <person name="Andreopoulos W."/>
            <person name="Pangilinan J."/>
            <person name="LaButti K."/>
            <person name="Riley R."/>
            <person name="Lipzen A."/>
            <person name="Clum A."/>
            <person name="Drula E."/>
            <person name="Henrissat B."/>
            <person name="Kohler A."/>
            <person name="Grigoriev I.V."/>
            <person name="Martin F.M."/>
            <person name="Hacquard S."/>
        </authorList>
    </citation>
    <scope>NUCLEOTIDE SEQUENCE</scope>
    <source>
        <strain evidence="1">MPI-SDFR-AT-0073</strain>
    </source>
</reference>
<evidence type="ECO:0000313" key="2">
    <source>
        <dbReference type="Proteomes" id="UP000758603"/>
    </source>
</evidence>
<name>A0A9P8UE52_9PEZI</name>
<organism evidence="1 2">
    <name type="scientific">Truncatella angustata</name>
    <dbReference type="NCBI Taxonomy" id="152316"/>
    <lineage>
        <taxon>Eukaryota</taxon>
        <taxon>Fungi</taxon>
        <taxon>Dikarya</taxon>
        <taxon>Ascomycota</taxon>
        <taxon>Pezizomycotina</taxon>
        <taxon>Sordariomycetes</taxon>
        <taxon>Xylariomycetidae</taxon>
        <taxon>Amphisphaeriales</taxon>
        <taxon>Sporocadaceae</taxon>
        <taxon>Truncatella</taxon>
    </lineage>
</organism>
<dbReference type="AlphaFoldDB" id="A0A9P8UE52"/>
<keyword evidence="2" id="KW-1185">Reference proteome</keyword>
<proteinExistence type="predicted"/>
<dbReference type="GeneID" id="70134875"/>
<dbReference type="EMBL" id="JAGPXC010000007">
    <property type="protein sequence ID" value="KAH6648265.1"/>
    <property type="molecule type" value="Genomic_DNA"/>
</dbReference>
<dbReference type="Proteomes" id="UP000758603">
    <property type="component" value="Unassembled WGS sequence"/>
</dbReference>
<protein>
    <submittedName>
        <fullName evidence="1">Uncharacterized protein</fullName>
    </submittedName>
</protein>
<sequence>MKQLRSRVTKRMTVKRRLHYKKFSHKNTLPIVALLGGCSIELNQIGLPHWLVADAVIFQLNLERAFMVTSRLIELCGLTGYTSDVEEDILEWNAGSAGLSAERRNPLFCILPHVPASYRGSPWFSFPTHLDYDQTHVSFRIRSATGHTIDSHRTE</sequence>
<evidence type="ECO:0000313" key="1">
    <source>
        <dbReference type="EMBL" id="KAH6648265.1"/>
    </source>
</evidence>
<accession>A0A9P8UE52</accession>
<comment type="caution">
    <text evidence="1">The sequence shown here is derived from an EMBL/GenBank/DDBJ whole genome shotgun (WGS) entry which is preliminary data.</text>
</comment>
<dbReference type="RefSeq" id="XP_045954772.1">
    <property type="nucleotide sequence ID" value="XM_046105984.1"/>
</dbReference>
<gene>
    <name evidence="1" type="ORF">BKA67DRAFT_648333</name>
</gene>